<keyword evidence="3" id="KW-1185">Reference proteome</keyword>
<comment type="caution">
    <text evidence="2">The sequence shown here is derived from an EMBL/GenBank/DDBJ whole genome shotgun (WGS) entry which is preliminary data.</text>
</comment>
<sequence length="214" mass="23258">MSTVPAGVEPLQCSMQSRHPMRKKNTFGRSEVPSEAGSASGRAVFSHQTAAFSARRASPRRLGDLVGQTRRTRASDHRDPPPRLSRQPMVLSPFARPTGPTGPVGHIRSEGFACVGRAGDRRDSASSRPARELPQQNASVGLLQSGHQQHAFVGKCTFCCEIQKPIATGFFASKLDQVDPIRVYQNDLPAPVEGGQKWYKDEAADVELNSSNRP</sequence>
<evidence type="ECO:0000313" key="3">
    <source>
        <dbReference type="Proteomes" id="UP000784294"/>
    </source>
</evidence>
<evidence type="ECO:0000313" key="2">
    <source>
        <dbReference type="EMBL" id="VEL35032.1"/>
    </source>
</evidence>
<proteinExistence type="predicted"/>
<accession>A0A3S5BQP8</accession>
<feature type="region of interest" description="Disordered" evidence="1">
    <location>
        <begin position="1"/>
        <end position="94"/>
    </location>
</feature>
<dbReference type="Proteomes" id="UP000784294">
    <property type="component" value="Unassembled WGS sequence"/>
</dbReference>
<gene>
    <name evidence="2" type="ORF">PXEA_LOCUS28472</name>
</gene>
<dbReference type="EMBL" id="CAAALY010248919">
    <property type="protein sequence ID" value="VEL35032.1"/>
    <property type="molecule type" value="Genomic_DNA"/>
</dbReference>
<protein>
    <submittedName>
        <fullName evidence="2">Uncharacterized protein</fullName>
    </submittedName>
</protein>
<reference evidence="2" key="1">
    <citation type="submission" date="2018-11" db="EMBL/GenBank/DDBJ databases">
        <authorList>
            <consortium name="Pathogen Informatics"/>
        </authorList>
    </citation>
    <scope>NUCLEOTIDE SEQUENCE</scope>
</reference>
<organism evidence="2 3">
    <name type="scientific">Protopolystoma xenopodis</name>
    <dbReference type="NCBI Taxonomy" id="117903"/>
    <lineage>
        <taxon>Eukaryota</taxon>
        <taxon>Metazoa</taxon>
        <taxon>Spiralia</taxon>
        <taxon>Lophotrochozoa</taxon>
        <taxon>Platyhelminthes</taxon>
        <taxon>Monogenea</taxon>
        <taxon>Polyopisthocotylea</taxon>
        <taxon>Polystomatidea</taxon>
        <taxon>Polystomatidae</taxon>
        <taxon>Protopolystoma</taxon>
    </lineage>
</organism>
<name>A0A3S5BQP8_9PLAT</name>
<evidence type="ECO:0000256" key="1">
    <source>
        <dbReference type="SAM" id="MobiDB-lite"/>
    </source>
</evidence>
<dbReference type="AlphaFoldDB" id="A0A3S5BQP8"/>